<keyword evidence="2" id="KW-1185">Reference proteome</keyword>
<dbReference type="EMBL" id="AVFO01000043">
    <property type="protein sequence ID" value="ESU22953.1"/>
    <property type="molecule type" value="Genomic_DNA"/>
</dbReference>
<name>A0ABN0QDS6_9FLAO</name>
<comment type="caution">
    <text evidence="1">The sequence shown here is derived from an EMBL/GenBank/DDBJ whole genome shotgun (WGS) entry which is preliminary data.</text>
</comment>
<proteinExistence type="predicted"/>
<reference evidence="1 2" key="1">
    <citation type="submission" date="2013-08" db="EMBL/GenBank/DDBJ databases">
        <title>Flavobacterium saliperosum type strain genome sequencing.</title>
        <authorList>
            <person name="Lee K."/>
            <person name="Yi H."/>
            <person name="Park S."/>
            <person name="Chun J."/>
        </authorList>
    </citation>
    <scope>NUCLEOTIDE SEQUENCE [LARGE SCALE GENOMIC DNA]</scope>
    <source>
        <strain evidence="1 2">S13</strain>
    </source>
</reference>
<gene>
    <name evidence="1" type="ORF">FSS13T_24030</name>
</gene>
<sequence length="37" mass="4530">MFLIFLERPDSYREVWGFLRAIFLLPDSYRDVANEIH</sequence>
<evidence type="ECO:0000313" key="2">
    <source>
        <dbReference type="Proteomes" id="UP000018234"/>
    </source>
</evidence>
<evidence type="ECO:0008006" key="3">
    <source>
        <dbReference type="Google" id="ProtNLM"/>
    </source>
</evidence>
<organism evidence="1 2">
    <name type="scientific">Flavobacterium saliperosum S13</name>
    <dbReference type="NCBI Taxonomy" id="1341155"/>
    <lineage>
        <taxon>Bacteria</taxon>
        <taxon>Pseudomonadati</taxon>
        <taxon>Bacteroidota</taxon>
        <taxon>Flavobacteriia</taxon>
        <taxon>Flavobacteriales</taxon>
        <taxon>Flavobacteriaceae</taxon>
        <taxon>Flavobacterium</taxon>
    </lineage>
</organism>
<accession>A0ABN0QDS6</accession>
<protein>
    <recommendedName>
        <fullName evidence="3">Transposase</fullName>
    </recommendedName>
</protein>
<dbReference type="Proteomes" id="UP000018234">
    <property type="component" value="Unassembled WGS sequence"/>
</dbReference>
<evidence type="ECO:0000313" key="1">
    <source>
        <dbReference type="EMBL" id="ESU22953.1"/>
    </source>
</evidence>